<evidence type="ECO:0000259" key="2">
    <source>
        <dbReference type="PROSITE" id="PS50830"/>
    </source>
</evidence>
<dbReference type="InterPro" id="IPR035437">
    <property type="entry name" value="SNase_OB-fold_sf"/>
</dbReference>
<dbReference type="SMART" id="SM00318">
    <property type="entry name" value="SNc"/>
    <property type="match status" value="1"/>
</dbReference>
<dbReference type="OrthoDB" id="9805504at2"/>
<proteinExistence type="predicted"/>
<dbReference type="InterPro" id="IPR016071">
    <property type="entry name" value="Staphylococal_nuclease_OB-fold"/>
</dbReference>
<dbReference type="Proteomes" id="UP000257131">
    <property type="component" value="Unassembled WGS sequence"/>
</dbReference>
<evidence type="ECO:0000313" key="4">
    <source>
        <dbReference type="Proteomes" id="UP000257131"/>
    </source>
</evidence>
<dbReference type="SUPFAM" id="SSF50199">
    <property type="entry name" value="Staphylococcal nuclease"/>
    <property type="match status" value="1"/>
</dbReference>
<gene>
    <name evidence="3" type="ORF">DRV84_03010</name>
</gene>
<name>A0A3D9BYE3_9RHOB</name>
<accession>A0A3D9BYE3</accession>
<dbReference type="AlphaFoldDB" id="A0A3D9BYE3"/>
<organism evidence="3 4">
    <name type="scientific">Rhodosalinus sediminis</name>
    <dbReference type="NCBI Taxonomy" id="1940533"/>
    <lineage>
        <taxon>Bacteria</taxon>
        <taxon>Pseudomonadati</taxon>
        <taxon>Pseudomonadota</taxon>
        <taxon>Alphaproteobacteria</taxon>
        <taxon>Rhodobacterales</taxon>
        <taxon>Paracoccaceae</taxon>
        <taxon>Rhodosalinus</taxon>
    </lineage>
</organism>
<sequence>MIIRWLLKSSRRAIVEHGKRRPHPAPARPSGADSPPATRQVLENRCHVIDGDTIVIDGCHIRLAGIDAPELHHPWGRKSRAALISLCRGQIVRAELQEAVSYQRGVAVCYLPDGRDLGAELVRQGLALDWAKFSGGRYRHLEPNGVRKRLWRAAAKQKGRYDAARHG</sequence>
<feature type="domain" description="TNase-like" evidence="2">
    <location>
        <begin position="47"/>
        <end position="127"/>
    </location>
</feature>
<keyword evidence="4" id="KW-1185">Reference proteome</keyword>
<protein>
    <recommendedName>
        <fullName evidence="2">TNase-like domain-containing protein</fullName>
    </recommendedName>
</protein>
<evidence type="ECO:0000256" key="1">
    <source>
        <dbReference type="SAM" id="MobiDB-lite"/>
    </source>
</evidence>
<dbReference type="Pfam" id="PF00565">
    <property type="entry name" value="SNase"/>
    <property type="match status" value="1"/>
</dbReference>
<reference evidence="3 4" key="1">
    <citation type="journal article" date="2017" name="Int. J. Syst. Evol. Microbiol.">
        <title>Rhodosalinus sediminis gen. nov., sp. nov., isolated from marine saltern.</title>
        <authorList>
            <person name="Guo L.Y."/>
            <person name="Ling S.K."/>
            <person name="Li C.M."/>
            <person name="Chen G.J."/>
            <person name="Du Z.J."/>
        </authorList>
    </citation>
    <scope>NUCLEOTIDE SEQUENCE [LARGE SCALE GENOMIC DNA]</scope>
    <source>
        <strain evidence="3 4">WDN1C137</strain>
    </source>
</reference>
<evidence type="ECO:0000313" key="3">
    <source>
        <dbReference type="EMBL" id="REC58547.1"/>
    </source>
</evidence>
<dbReference type="PROSITE" id="PS50830">
    <property type="entry name" value="TNASE_3"/>
    <property type="match status" value="1"/>
</dbReference>
<dbReference type="RefSeq" id="WP_115978377.1">
    <property type="nucleotide sequence ID" value="NZ_QOHR01000002.1"/>
</dbReference>
<dbReference type="Gene3D" id="2.40.50.90">
    <property type="match status" value="1"/>
</dbReference>
<comment type="caution">
    <text evidence="3">The sequence shown here is derived from an EMBL/GenBank/DDBJ whole genome shotgun (WGS) entry which is preliminary data.</text>
</comment>
<dbReference type="EMBL" id="QOHR01000002">
    <property type="protein sequence ID" value="REC58547.1"/>
    <property type="molecule type" value="Genomic_DNA"/>
</dbReference>
<feature type="region of interest" description="Disordered" evidence="1">
    <location>
        <begin position="16"/>
        <end position="37"/>
    </location>
</feature>